<dbReference type="Proteomes" id="UP000287394">
    <property type="component" value="Chromosome"/>
</dbReference>
<organism evidence="1 2">
    <name type="scientific">Capsulimonas corticalis</name>
    <dbReference type="NCBI Taxonomy" id="2219043"/>
    <lineage>
        <taxon>Bacteria</taxon>
        <taxon>Bacillati</taxon>
        <taxon>Armatimonadota</taxon>
        <taxon>Armatimonadia</taxon>
        <taxon>Capsulimonadales</taxon>
        <taxon>Capsulimonadaceae</taxon>
        <taxon>Capsulimonas</taxon>
    </lineage>
</organism>
<dbReference type="EMBL" id="AP025739">
    <property type="protein sequence ID" value="BDI28347.1"/>
    <property type="molecule type" value="Genomic_DNA"/>
</dbReference>
<evidence type="ECO:0000313" key="1">
    <source>
        <dbReference type="EMBL" id="BDI28347.1"/>
    </source>
</evidence>
<gene>
    <name evidence="1" type="ORF">CCAX7_003980</name>
</gene>
<keyword evidence="2" id="KW-1185">Reference proteome</keyword>
<dbReference type="AlphaFoldDB" id="A0A402D2Z2"/>
<dbReference type="RefSeq" id="WP_125206249.1">
    <property type="nucleotide sequence ID" value="NZ_AP025739.1"/>
</dbReference>
<dbReference type="OrthoDB" id="6444323at2"/>
<accession>A0A402D2Z2</accession>
<proteinExistence type="predicted"/>
<name>A0A402D2Z2_9BACT</name>
<evidence type="ECO:0000313" key="2">
    <source>
        <dbReference type="Proteomes" id="UP000287394"/>
    </source>
</evidence>
<dbReference type="KEGG" id="ccot:CCAX7_003980"/>
<protein>
    <submittedName>
        <fullName evidence="1">Uncharacterized protein</fullName>
    </submittedName>
</protein>
<reference evidence="1 2" key="1">
    <citation type="journal article" date="2019" name="Int. J. Syst. Evol. Microbiol.">
        <title>Capsulimonas corticalis gen. nov., sp. nov., an aerobic capsulated bacterium, of a novel bacterial order, Capsulimonadales ord. nov., of the class Armatimonadia of the phylum Armatimonadetes.</title>
        <authorList>
            <person name="Li J."/>
            <person name="Kudo C."/>
            <person name="Tonouchi A."/>
        </authorList>
    </citation>
    <scope>NUCLEOTIDE SEQUENCE [LARGE SCALE GENOMIC DNA]</scope>
    <source>
        <strain evidence="1 2">AX-7</strain>
    </source>
</reference>
<sequence>MNETEPPHWVNAETALSLKIMLNLPPDRAASQDWEIVCADADRLPEFFDLYENGDFDINHKHGMMELIVSSFDDYLCEPDLKIKDREAFEVRIERLLRQNFLIHLHTIRYWCRVDVEETDTDPDHVFNVTPMMRRIWADCFKPEYQKWMKDYE</sequence>